<proteinExistence type="predicted"/>
<feature type="non-terminal residue" evidence="2">
    <location>
        <position position="130"/>
    </location>
</feature>
<keyword evidence="1" id="KW-0472">Membrane</keyword>
<accession>X1IXP4</accession>
<evidence type="ECO:0000256" key="1">
    <source>
        <dbReference type="SAM" id="Phobius"/>
    </source>
</evidence>
<feature type="transmembrane region" description="Helical" evidence="1">
    <location>
        <begin position="36"/>
        <end position="55"/>
    </location>
</feature>
<keyword evidence="1" id="KW-1133">Transmembrane helix</keyword>
<protein>
    <submittedName>
        <fullName evidence="2">Uncharacterized protein</fullName>
    </submittedName>
</protein>
<evidence type="ECO:0000313" key="2">
    <source>
        <dbReference type="EMBL" id="GAH62328.1"/>
    </source>
</evidence>
<comment type="caution">
    <text evidence="2">The sequence shown here is derived from an EMBL/GenBank/DDBJ whole genome shotgun (WGS) entry which is preliminary data.</text>
</comment>
<keyword evidence="1" id="KW-0812">Transmembrane</keyword>
<gene>
    <name evidence="2" type="ORF">S03H2_53756</name>
</gene>
<organism evidence="2">
    <name type="scientific">marine sediment metagenome</name>
    <dbReference type="NCBI Taxonomy" id="412755"/>
    <lineage>
        <taxon>unclassified sequences</taxon>
        <taxon>metagenomes</taxon>
        <taxon>ecological metagenomes</taxon>
    </lineage>
</organism>
<sequence length="130" mass="14765">MLSIGYMSLAALVPQEKWDAIRGLDIGRDSLFTNKWFVLTGASVIFILTIVLLAIRHLRIEQEKEVSEARFDEYADSHGLDSEEHEILAGITKRALVKRKDSIFTIMAAFNRGAVKFMQEKFVSIHNPVE</sequence>
<name>X1IXP4_9ZZZZ</name>
<reference evidence="2" key="1">
    <citation type="journal article" date="2014" name="Front. Microbiol.">
        <title>High frequency of phylogenetically diverse reductive dehalogenase-homologous genes in deep subseafloor sedimentary metagenomes.</title>
        <authorList>
            <person name="Kawai M."/>
            <person name="Futagami T."/>
            <person name="Toyoda A."/>
            <person name="Takaki Y."/>
            <person name="Nishi S."/>
            <person name="Hori S."/>
            <person name="Arai W."/>
            <person name="Tsubouchi T."/>
            <person name="Morono Y."/>
            <person name="Uchiyama I."/>
            <person name="Ito T."/>
            <person name="Fujiyama A."/>
            <person name="Inagaki F."/>
            <person name="Takami H."/>
        </authorList>
    </citation>
    <scope>NUCLEOTIDE SEQUENCE</scope>
    <source>
        <strain evidence="2">Expedition CK06-06</strain>
    </source>
</reference>
<dbReference type="AlphaFoldDB" id="X1IXP4"/>
<dbReference type="EMBL" id="BARU01034226">
    <property type="protein sequence ID" value="GAH62328.1"/>
    <property type="molecule type" value="Genomic_DNA"/>
</dbReference>